<name>A0A0N4V0P8_ENTVE</name>
<dbReference type="Proteomes" id="UP000274131">
    <property type="component" value="Unassembled WGS sequence"/>
</dbReference>
<evidence type="ECO:0000313" key="3">
    <source>
        <dbReference type="Proteomes" id="UP000274131"/>
    </source>
</evidence>
<gene>
    <name evidence="2" type="ORF">EVEC_LOCUS3206</name>
</gene>
<organism evidence="4">
    <name type="scientific">Enterobius vermicularis</name>
    <name type="common">Human pinworm</name>
    <dbReference type="NCBI Taxonomy" id="51028"/>
    <lineage>
        <taxon>Eukaryota</taxon>
        <taxon>Metazoa</taxon>
        <taxon>Ecdysozoa</taxon>
        <taxon>Nematoda</taxon>
        <taxon>Chromadorea</taxon>
        <taxon>Rhabditida</taxon>
        <taxon>Spirurina</taxon>
        <taxon>Oxyuridomorpha</taxon>
        <taxon>Oxyuroidea</taxon>
        <taxon>Oxyuridae</taxon>
        <taxon>Enterobius</taxon>
    </lineage>
</organism>
<dbReference type="AlphaFoldDB" id="A0A0N4V0P8"/>
<reference evidence="2 3" key="2">
    <citation type="submission" date="2018-10" db="EMBL/GenBank/DDBJ databases">
        <authorList>
            <consortium name="Pathogen Informatics"/>
        </authorList>
    </citation>
    <scope>NUCLEOTIDE SEQUENCE [LARGE SCALE GENOMIC DNA]</scope>
</reference>
<evidence type="ECO:0000256" key="1">
    <source>
        <dbReference type="SAM" id="MobiDB-lite"/>
    </source>
</evidence>
<protein>
    <submittedName>
        <fullName evidence="2 4">Uncharacterized protein</fullName>
    </submittedName>
</protein>
<feature type="compositionally biased region" description="Basic and acidic residues" evidence="1">
    <location>
        <begin position="7"/>
        <end position="22"/>
    </location>
</feature>
<feature type="region of interest" description="Disordered" evidence="1">
    <location>
        <begin position="1"/>
        <end position="22"/>
    </location>
</feature>
<dbReference type="EMBL" id="UXUI01007532">
    <property type="protein sequence ID" value="VDD88063.1"/>
    <property type="molecule type" value="Genomic_DNA"/>
</dbReference>
<accession>A0A0N4V0P8</accession>
<keyword evidence="3" id="KW-1185">Reference proteome</keyword>
<evidence type="ECO:0000313" key="4">
    <source>
        <dbReference type="WBParaSite" id="EVEC_0000349801-mRNA-1"/>
    </source>
</evidence>
<dbReference type="WBParaSite" id="EVEC_0000349801-mRNA-1">
    <property type="protein sequence ID" value="EVEC_0000349801-mRNA-1"/>
    <property type="gene ID" value="EVEC_0000349801"/>
</dbReference>
<sequence>MDSVEYSDSKMDGGDSVGKEDLKSATPVYNDFSNYSCSSRQEVPVIDGMGIGESPNDKSMIIISLAQIETERKTLRLSYRKISSTAVMEYSWHVFLSKPLWGCFALVPDYPDSSVTLALLPKLKSFPETYT</sequence>
<evidence type="ECO:0000313" key="2">
    <source>
        <dbReference type="EMBL" id="VDD88063.1"/>
    </source>
</evidence>
<reference evidence="4" key="1">
    <citation type="submission" date="2017-02" db="UniProtKB">
        <authorList>
            <consortium name="WormBaseParasite"/>
        </authorList>
    </citation>
    <scope>IDENTIFICATION</scope>
</reference>
<proteinExistence type="predicted"/>